<dbReference type="InterPro" id="IPR011990">
    <property type="entry name" value="TPR-like_helical_dom_sf"/>
</dbReference>
<dbReference type="EMBL" id="JAHDYS010000007">
    <property type="protein sequence ID" value="MBT1071848.1"/>
    <property type="molecule type" value="Genomic_DNA"/>
</dbReference>
<dbReference type="Pfam" id="PF24604">
    <property type="entry name" value="B-barrel_PelB_C"/>
    <property type="match status" value="1"/>
</dbReference>
<dbReference type="Pfam" id="PF13429">
    <property type="entry name" value="TPR_15"/>
    <property type="match status" value="1"/>
</dbReference>
<gene>
    <name evidence="2" type="ORF">KJB30_08645</name>
</gene>
<dbReference type="RefSeq" id="WP_214298079.1">
    <property type="nucleotide sequence ID" value="NZ_JAHDYS010000007.1"/>
</dbReference>
<comment type="caution">
    <text evidence="2">The sequence shown here is derived from an EMBL/GenBank/DDBJ whole genome shotgun (WGS) entry which is preliminary data.</text>
</comment>
<evidence type="ECO:0000259" key="1">
    <source>
        <dbReference type="Pfam" id="PF24604"/>
    </source>
</evidence>
<feature type="domain" description="PelB C-terminal" evidence="1">
    <location>
        <begin position="633"/>
        <end position="933"/>
    </location>
</feature>
<accession>A0ABS5U862</accession>
<dbReference type="SUPFAM" id="SSF48452">
    <property type="entry name" value="TPR-like"/>
    <property type="match status" value="2"/>
</dbReference>
<evidence type="ECO:0000313" key="3">
    <source>
        <dbReference type="Proteomes" id="UP000784128"/>
    </source>
</evidence>
<dbReference type="InterPro" id="IPR057306">
    <property type="entry name" value="B-barrel_PelB_C"/>
</dbReference>
<dbReference type="Gene3D" id="1.25.40.10">
    <property type="entry name" value="Tetratricopeptide repeat domain"/>
    <property type="match status" value="2"/>
</dbReference>
<evidence type="ECO:0000313" key="2">
    <source>
        <dbReference type="EMBL" id="MBT1071848.1"/>
    </source>
</evidence>
<proteinExistence type="predicted"/>
<keyword evidence="3" id="KW-1185">Reference proteome</keyword>
<dbReference type="Proteomes" id="UP000784128">
    <property type="component" value="Unassembled WGS sequence"/>
</dbReference>
<name>A0ABS5U862_9BACT</name>
<protein>
    <submittedName>
        <fullName evidence="2">Tetratricopeptide repeat protein</fullName>
    </submittedName>
</protein>
<organism evidence="2 3">
    <name type="scientific">Pelotalea chapellei</name>
    <dbReference type="NCBI Taxonomy" id="44671"/>
    <lineage>
        <taxon>Bacteria</taxon>
        <taxon>Pseudomonadati</taxon>
        <taxon>Thermodesulfobacteriota</taxon>
        <taxon>Desulfuromonadia</taxon>
        <taxon>Geobacterales</taxon>
        <taxon>Geobacteraceae</taxon>
        <taxon>Pelotalea</taxon>
    </lineage>
</organism>
<reference evidence="2 3" key="1">
    <citation type="submission" date="2021-05" db="EMBL/GenBank/DDBJ databases">
        <title>The draft genome of Geobacter chapellei DSM 13688.</title>
        <authorList>
            <person name="Xu Z."/>
            <person name="Masuda Y."/>
            <person name="Itoh H."/>
            <person name="Senoo K."/>
        </authorList>
    </citation>
    <scope>NUCLEOTIDE SEQUENCE [LARGE SCALE GENOMIC DNA]</scope>
    <source>
        <strain evidence="2 3">DSM 13688</strain>
    </source>
</reference>
<sequence>MLIIIPLLLLGVQQITVPACFGKEPQSTTAGMAPFDAELFTLGYEVFLANGNPKEAFRLAERAVANLPNDPDWLRRAAQSGEWSGNSVQALDHWFHLATTTGQPEAEDNALRLVRSLGDNRRLKQLLEKRGVDSNPELREYVAACEALGSIEDAISALERQRQGAGRRYALEQLARLYEATGQPDKAIEAHLEGISSYGATAPAILKAASLAYGTRDVLSAYTILTLGKRLPAAEREYWQNLGDLAWTLQDIRTAELAGRHLLETGAGRKEDYQRLILITRDKDTQEAYRLAMAGWKRFGIPDYLNAMLELGIAMKKYDPLVTFLHDAEKAGTLKPQEMDAYYWNLVSQVYRGTNDARTSLHSFQEALKRAPADGELAAGYIWLLLDLDRREELHRTLLEWKGRERRMPVLNDAFGAAHAYLGQYREALGFFQAGYGRKKNDPGWLAAYADILEQSGRSESAFTERLHALQAARQRMQAGDATMTTDTRTLQMDYIRVVMHVTPGDPLNSLMQGVVRNRQDEISRELVAAWALSEQRSDLARLWFWREYARLTRRPRWLELALALEDNDRERIARLLEADLERLPYRDAVEGAVRTGQIPLAETHVFERFQVNDQDHLLDQQLRQLYGSRRGGFGYHLSLMELSGVGFLAQQISLTSALTPRISLGAELGNTDIRHQKTGALGAYPASEQTARLGLIYRHDKGSSELFGGIRDGLSRHAMAGIQGDWKVDHRLTLEMALLAGADAPESVGLRIGGMKDEIRLGLQQGLTPRDILGLRISARNLRDQDYNSLGDGVSVEGDLNHRLLAEWPDTTLRLYGGYHYYGRNGTPTGKARSLMPANADGSWFVPSSFSQAGAGIAVGQEGRSAYIRNWRPFGILDTGWNSTTGIGFHYELGLVGPVFGLDKLEGSFSQENGTFGTSDITSRFDVRYRYYFE</sequence>